<dbReference type="InterPro" id="IPR036291">
    <property type="entry name" value="NAD(P)-bd_dom_sf"/>
</dbReference>
<dbReference type="AlphaFoldDB" id="A0A3D8QTY0"/>
<keyword evidence="4" id="KW-1185">Reference proteome</keyword>
<evidence type="ECO:0000259" key="2">
    <source>
        <dbReference type="SMART" id="SM00829"/>
    </source>
</evidence>
<dbReference type="GO" id="GO:0008270">
    <property type="term" value="F:zinc ion binding"/>
    <property type="evidence" value="ECO:0007669"/>
    <property type="project" value="InterPro"/>
</dbReference>
<feature type="domain" description="Enoyl reductase (ER)" evidence="2">
    <location>
        <begin position="10"/>
        <end position="337"/>
    </location>
</feature>
<sequence>MQAIGVTQYGPPSNLQTRQVPLPGQPKGRDLLVLIKAISVNPIDTKIRAGKYDDAPDYYDHVPRPFHIIAPEGAGVVISVGPEVKYFQSGDSVFFATIPTRQGGAAEYELMDERTVGHKPKSLDFMEASVLPLTFGTAWEMAKMQDIQVGEQTGTLIINGAGGVGSVATQLARYVYRLPVVVATASRPETKEWVKKNGATHIIDHRKDLKKQIDELGLDVPIKYIFILSSTEQYLSVASDICEPLGKICSIVQSSVNFYGTQFLSKSLTFAWCWLGTRQYHHHNREEQHAMMEELSKYIDEGKIHCTLTKRLRLTAEGLRTAHEQIESKKTIGKISLGVDEEGEGKPFA</sequence>
<dbReference type="Proteomes" id="UP000256328">
    <property type="component" value="Unassembled WGS sequence"/>
</dbReference>
<dbReference type="InterPro" id="IPR011032">
    <property type="entry name" value="GroES-like_sf"/>
</dbReference>
<evidence type="ECO:0000313" key="3">
    <source>
        <dbReference type="EMBL" id="RDW65141.1"/>
    </source>
</evidence>
<keyword evidence="1" id="KW-0521">NADP</keyword>
<dbReference type="InterPro" id="IPR014182">
    <property type="entry name" value="ADH_Zn_typ-1"/>
</dbReference>
<dbReference type="EMBL" id="PDLN01000015">
    <property type="protein sequence ID" value="RDW65141.1"/>
    <property type="molecule type" value="Genomic_DNA"/>
</dbReference>
<dbReference type="GO" id="GO:0016491">
    <property type="term" value="F:oxidoreductase activity"/>
    <property type="evidence" value="ECO:0007669"/>
    <property type="project" value="InterPro"/>
</dbReference>
<organism evidence="3 4">
    <name type="scientific">Coleophoma crateriformis</name>
    <dbReference type="NCBI Taxonomy" id="565419"/>
    <lineage>
        <taxon>Eukaryota</taxon>
        <taxon>Fungi</taxon>
        <taxon>Dikarya</taxon>
        <taxon>Ascomycota</taxon>
        <taxon>Pezizomycotina</taxon>
        <taxon>Leotiomycetes</taxon>
        <taxon>Helotiales</taxon>
        <taxon>Dermateaceae</taxon>
        <taxon>Coleophoma</taxon>
    </lineage>
</organism>
<dbReference type="InterPro" id="IPR051603">
    <property type="entry name" value="Zinc-ADH_QOR/CCCR"/>
</dbReference>
<gene>
    <name evidence="3" type="ORF">BP5796_09833</name>
</gene>
<protein>
    <recommendedName>
        <fullName evidence="2">Enoyl reductase (ER) domain-containing protein</fullName>
    </recommendedName>
</protein>
<dbReference type="Gene3D" id="3.90.180.10">
    <property type="entry name" value="Medium-chain alcohol dehydrogenases, catalytic domain"/>
    <property type="match status" value="1"/>
</dbReference>
<dbReference type="Pfam" id="PF08240">
    <property type="entry name" value="ADH_N"/>
    <property type="match status" value="1"/>
</dbReference>
<dbReference type="PANTHER" id="PTHR44154">
    <property type="entry name" value="QUINONE OXIDOREDUCTASE"/>
    <property type="match status" value="1"/>
</dbReference>
<dbReference type="SUPFAM" id="SSF50129">
    <property type="entry name" value="GroES-like"/>
    <property type="match status" value="1"/>
</dbReference>
<accession>A0A3D8QTY0</accession>
<dbReference type="Gene3D" id="3.40.50.720">
    <property type="entry name" value="NAD(P)-binding Rossmann-like Domain"/>
    <property type="match status" value="1"/>
</dbReference>
<dbReference type="PANTHER" id="PTHR44154:SF1">
    <property type="entry name" value="QUINONE OXIDOREDUCTASE"/>
    <property type="match status" value="1"/>
</dbReference>
<comment type="caution">
    <text evidence="3">The sequence shown here is derived from an EMBL/GenBank/DDBJ whole genome shotgun (WGS) entry which is preliminary data.</text>
</comment>
<name>A0A3D8QTY0_9HELO</name>
<dbReference type="InterPro" id="IPR013154">
    <property type="entry name" value="ADH-like_N"/>
</dbReference>
<proteinExistence type="predicted"/>
<dbReference type="SMART" id="SM00829">
    <property type="entry name" value="PKS_ER"/>
    <property type="match status" value="1"/>
</dbReference>
<dbReference type="InterPro" id="IPR020843">
    <property type="entry name" value="ER"/>
</dbReference>
<dbReference type="Pfam" id="PF13602">
    <property type="entry name" value="ADH_zinc_N_2"/>
    <property type="match status" value="1"/>
</dbReference>
<reference evidence="3 4" key="1">
    <citation type="journal article" date="2018" name="IMA Fungus">
        <title>IMA Genome-F 9: Draft genome sequence of Annulohypoxylon stygium, Aspergillus mulundensis, Berkeleyomyces basicola (syn. Thielaviopsis basicola), Ceratocystis smalleyi, two Cercospora beticola strains, Coleophoma cylindrospora, Fusarium fracticaudum, Phialophora cf. hyalina, and Morchella septimelata.</title>
        <authorList>
            <person name="Wingfield B.D."/>
            <person name="Bills G.F."/>
            <person name="Dong Y."/>
            <person name="Huang W."/>
            <person name="Nel W.J."/>
            <person name="Swalarsk-Parry B.S."/>
            <person name="Vaghefi N."/>
            <person name="Wilken P.M."/>
            <person name="An Z."/>
            <person name="de Beer Z.W."/>
            <person name="De Vos L."/>
            <person name="Chen L."/>
            <person name="Duong T.A."/>
            <person name="Gao Y."/>
            <person name="Hammerbacher A."/>
            <person name="Kikkert J.R."/>
            <person name="Li Y."/>
            <person name="Li H."/>
            <person name="Li K."/>
            <person name="Li Q."/>
            <person name="Liu X."/>
            <person name="Ma X."/>
            <person name="Naidoo K."/>
            <person name="Pethybridge S.J."/>
            <person name="Sun J."/>
            <person name="Steenkamp E.T."/>
            <person name="van der Nest M.A."/>
            <person name="van Wyk S."/>
            <person name="Wingfield M.J."/>
            <person name="Xiong C."/>
            <person name="Yue Q."/>
            <person name="Zhang X."/>
        </authorList>
    </citation>
    <scope>NUCLEOTIDE SEQUENCE [LARGE SCALE GENOMIC DNA]</scope>
    <source>
        <strain evidence="3 4">BP5796</strain>
    </source>
</reference>
<dbReference type="CDD" id="cd08252">
    <property type="entry name" value="AL_MDR"/>
    <property type="match status" value="1"/>
</dbReference>
<dbReference type="SUPFAM" id="SSF51735">
    <property type="entry name" value="NAD(P)-binding Rossmann-fold domains"/>
    <property type="match status" value="1"/>
</dbReference>
<evidence type="ECO:0000256" key="1">
    <source>
        <dbReference type="ARBA" id="ARBA00022857"/>
    </source>
</evidence>
<dbReference type="OrthoDB" id="3509362at2759"/>
<evidence type="ECO:0000313" key="4">
    <source>
        <dbReference type="Proteomes" id="UP000256328"/>
    </source>
</evidence>